<evidence type="ECO:0000256" key="5">
    <source>
        <dbReference type="ARBA" id="ARBA00023277"/>
    </source>
</evidence>
<keyword evidence="7" id="KW-1185">Reference proteome</keyword>
<accession>A0A1G9EWJ3</accession>
<dbReference type="SUPFAM" id="SSF51569">
    <property type="entry name" value="Aldolase"/>
    <property type="match status" value="1"/>
</dbReference>
<evidence type="ECO:0000256" key="1">
    <source>
        <dbReference type="ARBA" id="ARBA00004761"/>
    </source>
</evidence>
<dbReference type="CDD" id="cd00452">
    <property type="entry name" value="KDPG_aldolase"/>
    <property type="match status" value="1"/>
</dbReference>
<keyword evidence="5" id="KW-0119">Carbohydrate metabolism</keyword>
<reference evidence="7" key="1">
    <citation type="submission" date="2016-10" db="EMBL/GenBank/DDBJ databases">
        <authorList>
            <person name="Varghese N."/>
            <person name="Submissions S."/>
        </authorList>
    </citation>
    <scope>NUCLEOTIDE SEQUENCE [LARGE SCALE GENOMIC DNA]</scope>
    <source>
        <strain evidence="7">CGMCC 4.3147</strain>
    </source>
</reference>
<dbReference type="InterPro" id="IPR013785">
    <property type="entry name" value="Aldolase_TIM"/>
</dbReference>
<name>A0A1G9EWJ3_9ACTN</name>
<dbReference type="Gene3D" id="3.20.20.70">
    <property type="entry name" value="Aldolase class I"/>
    <property type="match status" value="1"/>
</dbReference>
<sequence length="199" mass="20303">MTLDQGAFFDRLFAGQRVMAIWRGLPADETVALSERLWDAGVELVEVPIGRPGQEEALAAAVKAAAPRGHLVGAGTVVTAGHVERAAAAGAAYTIAPGLNPEVLAASHAAGLPHLPGVATASEVGLARELGCTWVKVFPASSLGKDWFKAMAGPFPDVKYVATGGVAPDEVEAYRKAGAAVIGMGSALADPANIEKLLA</sequence>
<evidence type="ECO:0000256" key="3">
    <source>
        <dbReference type="ARBA" id="ARBA00011233"/>
    </source>
</evidence>
<dbReference type="AlphaFoldDB" id="A0A1G9EWJ3"/>
<protein>
    <submittedName>
        <fullName evidence="6">2-keto-3-deoxy-phosphogluconate aldolase</fullName>
    </submittedName>
</protein>
<dbReference type="PANTHER" id="PTHR30246:SF1">
    <property type="entry name" value="2-DEHYDRO-3-DEOXY-6-PHOSPHOGALACTONATE ALDOLASE-RELATED"/>
    <property type="match status" value="1"/>
</dbReference>
<dbReference type="EMBL" id="FNGF01000002">
    <property type="protein sequence ID" value="SDK80504.1"/>
    <property type="molecule type" value="Genomic_DNA"/>
</dbReference>
<gene>
    <name evidence="6" type="ORF">SAMN05216298_1438</name>
</gene>
<comment type="similarity">
    <text evidence="2">Belongs to the KHG/KDPG aldolase family.</text>
</comment>
<organism evidence="6 7">
    <name type="scientific">Glycomyces sambucus</name>
    <dbReference type="NCBI Taxonomy" id="380244"/>
    <lineage>
        <taxon>Bacteria</taxon>
        <taxon>Bacillati</taxon>
        <taxon>Actinomycetota</taxon>
        <taxon>Actinomycetes</taxon>
        <taxon>Glycomycetales</taxon>
        <taxon>Glycomycetaceae</taxon>
        <taxon>Glycomyces</taxon>
    </lineage>
</organism>
<proteinExistence type="inferred from homology"/>
<dbReference type="GO" id="GO:0016829">
    <property type="term" value="F:lyase activity"/>
    <property type="evidence" value="ECO:0007669"/>
    <property type="project" value="UniProtKB-KW"/>
</dbReference>
<dbReference type="Pfam" id="PF01081">
    <property type="entry name" value="Aldolase"/>
    <property type="match status" value="1"/>
</dbReference>
<evidence type="ECO:0000313" key="7">
    <source>
        <dbReference type="Proteomes" id="UP000198662"/>
    </source>
</evidence>
<dbReference type="PANTHER" id="PTHR30246">
    <property type="entry name" value="2-KETO-3-DEOXY-6-PHOSPHOGLUCONATE ALDOLASE"/>
    <property type="match status" value="1"/>
</dbReference>
<dbReference type="STRING" id="380244.SAMN05216298_1438"/>
<comment type="subunit">
    <text evidence="3">Homotrimer.</text>
</comment>
<dbReference type="Proteomes" id="UP000198662">
    <property type="component" value="Unassembled WGS sequence"/>
</dbReference>
<evidence type="ECO:0000256" key="2">
    <source>
        <dbReference type="ARBA" id="ARBA00006906"/>
    </source>
</evidence>
<keyword evidence="4" id="KW-0456">Lyase</keyword>
<dbReference type="InterPro" id="IPR000887">
    <property type="entry name" value="Aldlse_KDPG_KHG"/>
</dbReference>
<dbReference type="RefSeq" id="WP_245712168.1">
    <property type="nucleotide sequence ID" value="NZ_FNGF01000002.1"/>
</dbReference>
<evidence type="ECO:0000313" key="6">
    <source>
        <dbReference type="EMBL" id="SDK80504.1"/>
    </source>
</evidence>
<evidence type="ECO:0000256" key="4">
    <source>
        <dbReference type="ARBA" id="ARBA00023239"/>
    </source>
</evidence>
<comment type="pathway">
    <text evidence="1">Carbohydrate acid metabolism.</text>
</comment>